<dbReference type="AlphaFoldDB" id="A0A812UHW4"/>
<proteinExistence type="predicted"/>
<evidence type="ECO:0000313" key="2">
    <source>
        <dbReference type="Proteomes" id="UP000604046"/>
    </source>
</evidence>
<evidence type="ECO:0000313" key="1">
    <source>
        <dbReference type="EMBL" id="CAE7571386.1"/>
    </source>
</evidence>
<name>A0A812UHW4_9DINO</name>
<accession>A0A812UHW4</accession>
<dbReference type="OrthoDB" id="413044at2759"/>
<gene>
    <name evidence="1" type="primary">MEGF8</name>
    <name evidence="1" type="ORF">SNAT2548_LOCUS32547</name>
</gene>
<reference evidence="1" key="1">
    <citation type="submission" date="2021-02" db="EMBL/GenBank/DDBJ databases">
        <authorList>
            <person name="Dougan E. K."/>
            <person name="Rhodes N."/>
            <person name="Thang M."/>
            <person name="Chan C."/>
        </authorList>
    </citation>
    <scope>NUCLEOTIDE SEQUENCE</scope>
</reference>
<sequence length="254" mass="29027">MEAGQSHGSAAPSSCRSSLRRAAALTLLVAAWPQTSLQFCVPGTWSAQRSRSQLLQTQRRARRRRGRPTRFRGVFEALPEPEDPPFPPGIDDPLPWPEETAEIMIDAHSVIPWYWSETAKIEEDLNLRHDMFTFWPARIAKAGQALLSRFGISRPPSAWSPIIVVFDLPDAAKTINGHQVKRYRRIARQGPVRFNNVTLAFSQSYVDTSARELYRCDREIMYMLEMLMRPYPRRQILVTEDVHLARCTKLPGPC</sequence>
<dbReference type="Proteomes" id="UP000604046">
    <property type="component" value="Unassembled WGS sequence"/>
</dbReference>
<keyword evidence="2" id="KW-1185">Reference proteome</keyword>
<dbReference type="EMBL" id="CAJNDS010002714">
    <property type="protein sequence ID" value="CAE7571386.1"/>
    <property type="molecule type" value="Genomic_DNA"/>
</dbReference>
<comment type="caution">
    <text evidence="1">The sequence shown here is derived from an EMBL/GenBank/DDBJ whole genome shotgun (WGS) entry which is preliminary data.</text>
</comment>
<protein>
    <submittedName>
        <fullName evidence="1">MEGF8 protein</fullName>
    </submittedName>
</protein>
<organism evidence="1 2">
    <name type="scientific">Symbiodinium natans</name>
    <dbReference type="NCBI Taxonomy" id="878477"/>
    <lineage>
        <taxon>Eukaryota</taxon>
        <taxon>Sar</taxon>
        <taxon>Alveolata</taxon>
        <taxon>Dinophyceae</taxon>
        <taxon>Suessiales</taxon>
        <taxon>Symbiodiniaceae</taxon>
        <taxon>Symbiodinium</taxon>
    </lineage>
</organism>